<dbReference type="SMART" id="SM00895">
    <property type="entry name" value="FCD"/>
    <property type="match status" value="1"/>
</dbReference>
<dbReference type="Pfam" id="PF07729">
    <property type="entry name" value="FCD"/>
    <property type="match status" value="1"/>
</dbReference>
<dbReference type="InterPro" id="IPR008920">
    <property type="entry name" value="TF_FadR/GntR_C"/>
</dbReference>
<comment type="caution">
    <text evidence="5">The sequence shown here is derived from an EMBL/GenBank/DDBJ whole genome shotgun (WGS) entry which is preliminary data.</text>
</comment>
<name>A0A3A4KGX5_9NOCA</name>
<dbReference type="Pfam" id="PF00392">
    <property type="entry name" value="GntR"/>
    <property type="match status" value="1"/>
</dbReference>
<evidence type="ECO:0000259" key="4">
    <source>
        <dbReference type="PROSITE" id="PS50949"/>
    </source>
</evidence>
<proteinExistence type="predicted"/>
<reference evidence="5 6" key="1">
    <citation type="submission" date="2018-09" db="EMBL/GenBank/DDBJ databases">
        <title>YIM PH21274 draft genome.</title>
        <authorList>
            <person name="Miao C."/>
        </authorList>
    </citation>
    <scope>NUCLEOTIDE SEQUENCE [LARGE SCALE GENOMIC DNA]</scope>
    <source>
        <strain evidence="5 6">YIM PH 21724</strain>
    </source>
</reference>
<organism evidence="5 6">
    <name type="scientific">Nocardia panacis</name>
    <dbReference type="NCBI Taxonomy" id="2340916"/>
    <lineage>
        <taxon>Bacteria</taxon>
        <taxon>Bacillati</taxon>
        <taxon>Actinomycetota</taxon>
        <taxon>Actinomycetes</taxon>
        <taxon>Mycobacteriales</taxon>
        <taxon>Nocardiaceae</taxon>
        <taxon>Nocardia</taxon>
    </lineage>
</organism>
<keyword evidence="1" id="KW-0805">Transcription regulation</keyword>
<dbReference type="SMART" id="SM00345">
    <property type="entry name" value="HTH_GNTR"/>
    <property type="match status" value="1"/>
</dbReference>
<evidence type="ECO:0000256" key="1">
    <source>
        <dbReference type="ARBA" id="ARBA00023015"/>
    </source>
</evidence>
<sequence length="276" mass="30166">MLHCDLFHSVNFSDMLTRPWWPARRQGRARAKGRESVRQKLSDGIVDDILGKIGSGELPEGSVLPAEAALAAQYGVGRSVMREALRGLAAKGFLVSRQGSTTTVAPRTQWSVLDPDFLAANSGAAFYEELQEARELLEPLITRLAATRRPPELIDTLQRLHSEMISAGADPEQHAELDVRFHETLATATGNTVLVSMHNSISNMGHRTRAASAAIPGAVERAIHWHHQILETVAAGDPDTAEAAMRMHLRQVRGELSAVQTAARIPEEPRQKKGTQ</sequence>
<dbReference type="PROSITE" id="PS50949">
    <property type="entry name" value="HTH_GNTR"/>
    <property type="match status" value="1"/>
</dbReference>
<dbReference type="InterPro" id="IPR011711">
    <property type="entry name" value="GntR_C"/>
</dbReference>
<feature type="domain" description="HTH gntR-type" evidence="4">
    <location>
        <begin position="39"/>
        <end position="107"/>
    </location>
</feature>
<dbReference type="SUPFAM" id="SSF48008">
    <property type="entry name" value="GntR ligand-binding domain-like"/>
    <property type="match status" value="1"/>
</dbReference>
<keyword evidence="2" id="KW-0238">DNA-binding</keyword>
<dbReference type="InterPro" id="IPR000524">
    <property type="entry name" value="Tscrpt_reg_HTH_GntR"/>
</dbReference>
<dbReference type="GO" id="GO:0003700">
    <property type="term" value="F:DNA-binding transcription factor activity"/>
    <property type="evidence" value="ECO:0007669"/>
    <property type="project" value="InterPro"/>
</dbReference>
<dbReference type="InterPro" id="IPR036388">
    <property type="entry name" value="WH-like_DNA-bd_sf"/>
</dbReference>
<dbReference type="Gene3D" id="1.10.10.10">
    <property type="entry name" value="Winged helix-like DNA-binding domain superfamily/Winged helix DNA-binding domain"/>
    <property type="match status" value="1"/>
</dbReference>
<dbReference type="PRINTS" id="PR00035">
    <property type="entry name" value="HTHGNTR"/>
</dbReference>
<evidence type="ECO:0000313" key="5">
    <source>
        <dbReference type="EMBL" id="RJO73729.1"/>
    </source>
</evidence>
<dbReference type="SUPFAM" id="SSF46785">
    <property type="entry name" value="Winged helix' DNA-binding domain"/>
    <property type="match status" value="1"/>
</dbReference>
<evidence type="ECO:0000313" key="6">
    <source>
        <dbReference type="Proteomes" id="UP000266677"/>
    </source>
</evidence>
<dbReference type="Gene3D" id="1.20.120.530">
    <property type="entry name" value="GntR ligand-binding domain-like"/>
    <property type="match status" value="1"/>
</dbReference>
<dbReference type="PANTHER" id="PTHR43537:SF44">
    <property type="entry name" value="GNTR FAMILY REGULATORY PROTEIN"/>
    <property type="match status" value="1"/>
</dbReference>
<dbReference type="GO" id="GO:0003677">
    <property type="term" value="F:DNA binding"/>
    <property type="evidence" value="ECO:0007669"/>
    <property type="project" value="UniProtKB-KW"/>
</dbReference>
<evidence type="ECO:0000256" key="2">
    <source>
        <dbReference type="ARBA" id="ARBA00023125"/>
    </source>
</evidence>
<accession>A0A3A4KGX5</accession>
<keyword evidence="3" id="KW-0804">Transcription</keyword>
<dbReference type="Proteomes" id="UP000266677">
    <property type="component" value="Unassembled WGS sequence"/>
</dbReference>
<evidence type="ECO:0000256" key="3">
    <source>
        <dbReference type="ARBA" id="ARBA00023163"/>
    </source>
</evidence>
<dbReference type="EMBL" id="QZFU01000023">
    <property type="protein sequence ID" value="RJO73729.1"/>
    <property type="molecule type" value="Genomic_DNA"/>
</dbReference>
<dbReference type="InterPro" id="IPR036390">
    <property type="entry name" value="WH_DNA-bd_sf"/>
</dbReference>
<dbReference type="PANTHER" id="PTHR43537">
    <property type="entry name" value="TRANSCRIPTIONAL REGULATOR, GNTR FAMILY"/>
    <property type="match status" value="1"/>
</dbReference>
<dbReference type="AlphaFoldDB" id="A0A3A4KGX5"/>
<keyword evidence="6" id="KW-1185">Reference proteome</keyword>
<dbReference type="CDD" id="cd07377">
    <property type="entry name" value="WHTH_GntR"/>
    <property type="match status" value="1"/>
</dbReference>
<protein>
    <submittedName>
        <fullName evidence="5">FadR family transcriptional regulator</fullName>
    </submittedName>
</protein>
<gene>
    <name evidence="5" type="ORF">D5S18_21435</name>
</gene>